<dbReference type="EC" id="2.4.1.-" evidence="10"/>
<evidence type="ECO:0000256" key="6">
    <source>
        <dbReference type="ARBA" id="ARBA00022989"/>
    </source>
</evidence>
<evidence type="ECO:0000256" key="1">
    <source>
        <dbReference type="ARBA" id="ARBA00004447"/>
    </source>
</evidence>
<keyword evidence="4 10" id="KW-0812">Transmembrane</keyword>
<accession>B4NEC6</accession>
<dbReference type="InterPro" id="IPR029044">
    <property type="entry name" value="Nucleotide-diphossugar_trans"/>
</dbReference>
<evidence type="ECO:0000313" key="12">
    <source>
        <dbReference type="Proteomes" id="UP000007798"/>
    </source>
</evidence>
<gene>
    <name evidence="11" type="primary">Dwil\GK25624</name>
    <name evidence="11" type="ORF">Dwil_GK25624</name>
</gene>
<protein>
    <recommendedName>
        <fullName evidence="10">Hexosyltransferase</fullName>
        <ecNumber evidence="10">2.4.1.-</ecNumber>
    </recommendedName>
</protein>
<keyword evidence="12" id="KW-1185">Reference proteome</keyword>
<reference evidence="11 12" key="1">
    <citation type="journal article" date="2007" name="Nature">
        <title>Evolution of genes and genomes on the Drosophila phylogeny.</title>
        <authorList>
            <consortium name="Drosophila 12 Genomes Consortium"/>
            <person name="Clark A.G."/>
            <person name="Eisen M.B."/>
            <person name="Smith D.R."/>
            <person name="Bergman C.M."/>
            <person name="Oliver B."/>
            <person name="Markow T.A."/>
            <person name="Kaufman T.C."/>
            <person name="Kellis M."/>
            <person name="Gelbart W."/>
            <person name="Iyer V.N."/>
            <person name="Pollard D.A."/>
            <person name="Sackton T.B."/>
            <person name="Larracuente A.M."/>
            <person name="Singh N.D."/>
            <person name="Abad J.P."/>
            <person name="Abt D.N."/>
            <person name="Adryan B."/>
            <person name="Aguade M."/>
            <person name="Akashi H."/>
            <person name="Anderson W.W."/>
            <person name="Aquadro C.F."/>
            <person name="Ardell D.H."/>
            <person name="Arguello R."/>
            <person name="Artieri C.G."/>
            <person name="Barbash D.A."/>
            <person name="Barker D."/>
            <person name="Barsanti P."/>
            <person name="Batterham P."/>
            <person name="Batzoglou S."/>
            <person name="Begun D."/>
            <person name="Bhutkar A."/>
            <person name="Blanco E."/>
            <person name="Bosak S.A."/>
            <person name="Bradley R.K."/>
            <person name="Brand A.D."/>
            <person name="Brent M.R."/>
            <person name="Brooks A.N."/>
            <person name="Brown R.H."/>
            <person name="Butlin R.K."/>
            <person name="Caggese C."/>
            <person name="Calvi B.R."/>
            <person name="Bernardo de Carvalho A."/>
            <person name="Caspi A."/>
            <person name="Castrezana S."/>
            <person name="Celniker S.E."/>
            <person name="Chang J.L."/>
            <person name="Chapple C."/>
            <person name="Chatterji S."/>
            <person name="Chinwalla A."/>
            <person name="Civetta A."/>
            <person name="Clifton S.W."/>
            <person name="Comeron J.M."/>
            <person name="Costello J.C."/>
            <person name="Coyne J.A."/>
            <person name="Daub J."/>
            <person name="David R.G."/>
            <person name="Delcher A.L."/>
            <person name="Delehaunty K."/>
            <person name="Do C.B."/>
            <person name="Ebling H."/>
            <person name="Edwards K."/>
            <person name="Eickbush T."/>
            <person name="Evans J.D."/>
            <person name="Filipski A."/>
            <person name="Findeiss S."/>
            <person name="Freyhult E."/>
            <person name="Fulton L."/>
            <person name="Fulton R."/>
            <person name="Garcia A.C."/>
            <person name="Gardiner A."/>
            <person name="Garfield D.A."/>
            <person name="Garvin B.E."/>
            <person name="Gibson G."/>
            <person name="Gilbert D."/>
            <person name="Gnerre S."/>
            <person name="Godfrey J."/>
            <person name="Good R."/>
            <person name="Gotea V."/>
            <person name="Gravely B."/>
            <person name="Greenberg A.J."/>
            <person name="Griffiths-Jones S."/>
            <person name="Gross S."/>
            <person name="Guigo R."/>
            <person name="Gustafson E.A."/>
            <person name="Haerty W."/>
            <person name="Hahn M.W."/>
            <person name="Halligan D.L."/>
            <person name="Halpern A.L."/>
            <person name="Halter G.M."/>
            <person name="Han M.V."/>
            <person name="Heger A."/>
            <person name="Hillier L."/>
            <person name="Hinrichs A.S."/>
            <person name="Holmes I."/>
            <person name="Hoskins R.A."/>
            <person name="Hubisz M.J."/>
            <person name="Hultmark D."/>
            <person name="Huntley M.A."/>
            <person name="Jaffe D.B."/>
            <person name="Jagadeeshan S."/>
            <person name="Jeck W.R."/>
            <person name="Johnson J."/>
            <person name="Jones C.D."/>
            <person name="Jordan W.C."/>
            <person name="Karpen G.H."/>
            <person name="Kataoka E."/>
            <person name="Keightley P.D."/>
            <person name="Kheradpour P."/>
            <person name="Kirkness E.F."/>
            <person name="Koerich L.B."/>
            <person name="Kristiansen K."/>
            <person name="Kudrna D."/>
            <person name="Kulathinal R.J."/>
            <person name="Kumar S."/>
            <person name="Kwok R."/>
            <person name="Lander E."/>
            <person name="Langley C.H."/>
            <person name="Lapoint R."/>
            <person name="Lazzaro B.P."/>
            <person name="Lee S.J."/>
            <person name="Levesque L."/>
            <person name="Li R."/>
            <person name="Lin C.F."/>
            <person name="Lin M.F."/>
            <person name="Lindblad-Toh K."/>
            <person name="Llopart A."/>
            <person name="Long M."/>
            <person name="Low L."/>
            <person name="Lozovsky E."/>
            <person name="Lu J."/>
            <person name="Luo M."/>
            <person name="Machado C.A."/>
            <person name="Makalowski W."/>
            <person name="Marzo M."/>
            <person name="Matsuda M."/>
            <person name="Matzkin L."/>
            <person name="McAllister B."/>
            <person name="McBride C.S."/>
            <person name="McKernan B."/>
            <person name="McKernan K."/>
            <person name="Mendez-Lago M."/>
            <person name="Minx P."/>
            <person name="Mollenhauer M.U."/>
            <person name="Montooth K."/>
            <person name="Mount S.M."/>
            <person name="Mu X."/>
            <person name="Myers E."/>
            <person name="Negre B."/>
            <person name="Newfeld S."/>
            <person name="Nielsen R."/>
            <person name="Noor M.A."/>
            <person name="O'Grady P."/>
            <person name="Pachter L."/>
            <person name="Papaceit M."/>
            <person name="Parisi M.J."/>
            <person name="Parisi M."/>
            <person name="Parts L."/>
            <person name="Pedersen J.S."/>
            <person name="Pesole G."/>
            <person name="Phillippy A.M."/>
            <person name="Ponting C.P."/>
            <person name="Pop M."/>
            <person name="Porcelli D."/>
            <person name="Powell J.R."/>
            <person name="Prohaska S."/>
            <person name="Pruitt K."/>
            <person name="Puig M."/>
            <person name="Quesneville H."/>
            <person name="Ram K.R."/>
            <person name="Rand D."/>
            <person name="Rasmussen M.D."/>
            <person name="Reed L.K."/>
            <person name="Reenan R."/>
            <person name="Reily A."/>
            <person name="Remington K.A."/>
            <person name="Rieger T.T."/>
            <person name="Ritchie M.G."/>
            <person name="Robin C."/>
            <person name="Rogers Y.H."/>
            <person name="Rohde C."/>
            <person name="Rozas J."/>
            <person name="Rubenfield M.J."/>
            <person name="Ruiz A."/>
            <person name="Russo S."/>
            <person name="Salzberg S.L."/>
            <person name="Sanchez-Gracia A."/>
            <person name="Saranga D.J."/>
            <person name="Sato H."/>
            <person name="Schaeffer S.W."/>
            <person name="Schatz M.C."/>
            <person name="Schlenke T."/>
            <person name="Schwartz R."/>
            <person name="Segarra C."/>
            <person name="Singh R.S."/>
            <person name="Sirot L."/>
            <person name="Sirota M."/>
            <person name="Sisneros N.B."/>
            <person name="Smith C.D."/>
            <person name="Smith T.F."/>
            <person name="Spieth J."/>
            <person name="Stage D.E."/>
            <person name="Stark A."/>
            <person name="Stephan W."/>
            <person name="Strausberg R.L."/>
            <person name="Strempel S."/>
            <person name="Sturgill D."/>
            <person name="Sutton G."/>
            <person name="Sutton G.G."/>
            <person name="Tao W."/>
            <person name="Teichmann S."/>
            <person name="Tobari Y.N."/>
            <person name="Tomimura Y."/>
            <person name="Tsolas J.M."/>
            <person name="Valente V.L."/>
            <person name="Venter E."/>
            <person name="Venter J.C."/>
            <person name="Vicario S."/>
            <person name="Vieira F.G."/>
            <person name="Vilella A.J."/>
            <person name="Villasante A."/>
            <person name="Walenz B."/>
            <person name="Wang J."/>
            <person name="Wasserman M."/>
            <person name="Watts T."/>
            <person name="Wilson D."/>
            <person name="Wilson R.K."/>
            <person name="Wing R.A."/>
            <person name="Wolfner M.F."/>
            <person name="Wong A."/>
            <person name="Wong G.K."/>
            <person name="Wu C.I."/>
            <person name="Wu G."/>
            <person name="Yamamoto D."/>
            <person name="Yang H.P."/>
            <person name="Yang S.P."/>
            <person name="Yorke J.A."/>
            <person name="Yoshida K."/>
            <person name="Zdobnov E."/>
            <person name="Zhang P."/>
            <person name="Zhang Y."/>
            <person name="Zimin A.V."/>
            <person name="Baldwin J."/>
            <person name="Abdouelleil A."/>
            <person name="Abdulkadir J."/>
            <person name="Abebe A."/>
            <person name="Abera B."/>
            <person name="Abreu J."/>
            <person name="Acer S.C."/>
            <person name="Aftuck L."/>
            <person name="Alexander A."/>
            <person name="An P."/>
            <person name="Anderson E."/>
            <person name="Anderson S."/>
            <person name="Arachi H."/>
            <person name="Azer M."/>
            <person name="Bachantsang P."/>
            <person name="Barry A."/>
            <person name="Bayul T."/>
            <person name="Berlin A."/>
            <person name="Bessette D."/>
            <person name="Bloom T."/>
            <person name="Blye J."/>
            <person name="Boguslavskiy L."/>
            <person name="Bonnet C."/>
            <person name="Boukhgalter B."/>
            <person name="Bourzgui I."/>
            <person name="Brown A."/>
            <person name="Cahill P."/>
            <person name="Channer S."/>
            <person name="Cheshatsang Y."/>
            <person name="Chuda L."/>
            <person name="Citroen M."/>
            <person name="Collymore A."/>
            <person name="Cooke P."/>
            <person name="Costello M."/>
            <person name="D'Aco K."/>
            <person name="Daza R."/>
            <person name="De Haan G."/>
            <person name="DeGray S."/>
            <person name="DeMaso C."/>
            <person name="Dhargay N."/>
            <person name="Dooley K."/>
            <person name="Dooley E."/>
            <person name="Doricent M."/>
            <person name="Dorje P."/>
            <person name="Dorjee K."/>
            <person name="Dupes A."/>
            <person name="Elong R."/>
            <person name="Falk J."/>
            <person name="Farina A."/>
            <person name="Faro S."/>
            <person name="Ferguson D."/>
            <person name="Fisher S."/>
            <person name="Foley C.D."/>
            <person name="Franke A."/>
            <person name="Friedrich D."/>
            <person name="Gadbois L."/>
            <person name="Gearin G."/>
            <person name="Gearin C.R."/>
            <person name="Giannoukos G."/>
            <person name="Goode T."/>
            <person name="Graham J."/>
            <person name="Grandbois E."/>
            <person name="Grewal S."/>
            <person name="Gyaltsen K."/>
            <person name="Hafez N."/>
            <person name="Hagos B."/>
            <person name="Hall J."/>
            <person name="Henson C."/>
            <person name="Hollinger A."/>
            <person name="Honan T."/>
            <person name="Huard M.D."/>
            <person name="Hughes L."/>
            <person name="Hurhula B."/>
            <person name="Husby M.E."/>
            <person name="Kamat A."/>
            <person name="Kanga B."/>
            <person name="Kashin S."/>
            <person name="Khazanovich D."/>
            <person name="Kisner P."/>
            <person name="Lance K."/>
            <person name="Lara M."/>
            <person name="Lee W."/>
            <person name="Lennon N."/>
            <person name="Letendre F."/>
            <person name="LeVine R."/>
            <person name="Lipovsky A."/>
            <person name="Liu X."/>
            <person name="Liu J."/>
            <person name="Liu S."/>
            <person name="Lokyitsang T."/>
            <person name="Lokyitsang Y."/>
            <person name="Lubonja R."/>
            <person name="Lui A."/>
            <person name="MacDonald P."/>
            <person name="Magnisalis V."/>
            <person name="Maru K."/>
            <person name="Matthews C."/>
            <person name="McCusker W."/>
            <person name="McDonough S."/>
            <person name="Mehta T."/>
            <person name="Meldrim J."/>
            <person name="Meneus L."/>
            <person name="Mihai O."/>
            <person name="Mihalev A."/>
            <person name="Mihova T."/>
            <person name="Mittelman R."/>
            <person name="Mlenga V."/>
            <person name="Montmayeur A."/>
            <person name="Mulrain L."/>
            <person name="Navidi A."/>
            <person name="Naylor J."/>
            <person name="Negash T."/>
            <person name="Nguyen T."/>
            <person name="Nguyen N."/>
            <person name="Nicol R."/>
            <person name="Norbu C."/>
            <person name="Norbu N."/>
            <person name="Novod N."/>
            <person name="O'Neill B."/>
            <person name="Osman S."/>
            <person name="Markiewicz E."/>
            <person name="Oyono O.L."/>
            <person name="Patti C."/>
            <person name="Phunkhang P."/>
            <person name="Pierre F."/>
            <person name="Priest M."/>
            <person name="Raghuraman S."/>
            <person name="Rege F."/>
            <person name="Reyes R."/>
            <person name="Rise C."/>
            <person name="Rogov P."/>
            <person name="Ross K."/>
            <person name="Ryan E."/>
            <person name="Settipalli S."/>
            <person name="Shea T."/>
            <person name="Sherpa N."/>
            <person name="Shi L."/>
            <person name="Shih D."/>
            <person name="Sparrow T."/>
            <person name="Spaulding J."/>
            <person name="Stalker J."/>
            <person name="Stange-Thomann N."/>
            <person name="Stavropoulos S."/>
            <person name="Stone C."/>
            <person name="Strader C."/>
            <person name="Tesfaye S."/>
            <person name="Thomson T."/>
            <person name="Thoulutsang Y."/>
            <person name="Thoulutsang D."/>
            <person name="Topham K."/>
            <person name="Topping I."/>
            <person name="Tsamla T."/>
            <person name="Vassiliev H."/>
            <person name="Vo A."/>
            <person name="Wangchuk T."/>
            <person name="Wangdi T."/>
            <person name="Weiand M."/>
            <person name="Wilkinson J."/>
            <person name="Wilson A."/>
            <person name="Yadav S."/>
            <person name="Young G."/>
            <person name="Yu Q."/>
            <person name="Zembek L."/>
            <person name="Zhong D."/>
            <person name="Zimmer A."/>
            <person name="Zwirko Z."/>
            <person name="Jaffe D.B."/>
            <person name="Alvarez P."/>
            <person name="Brockman W."/>
            <person name="Butler J."/>
            <person name="Chin C."/>
            <person name="Gnerre S."/>
            <person name="Grabherr M."/>
            <person name="Kleber M."/>
            <person name="Mauceli E."/>
            <person name="MacCallum I."/>
        </authorList>
    </citation>
    <scope>NUCLEOTIDE SEQUENCE [LARGE SCALE GENOMIC DNA]</scope>
    <source>
        <strain evidence="12">Tucson 14030-0811.24</strain>
    </source>
</reference>
<organism evidence="11 12">
    <name type="scientific">Drosophila willistoni</name>
    <name type="common">Fruit fly</name>
    <dbReference type="NCBI Taxonomy" id="7260"/>
    <lineage>
        <taxon>Eukaryota</taxon>
        <taxon>Metazoa</taxon>
        <taxon>Ecdysozoa</taxon>
        <taxon>Arthropoda</taxon>
        <taxon>Hexapoda</taxon>
        <taxon>Insecta</taxon>
        <taxon>Pterygota</taxon>
        <taxon>Neoptera</taxon>
        <taxon>Endopterygota</taxon>
        <taxon>Diptera</taxon>
        <taxon>Brachycera</taxon>
        <taxon>Muscomorpha</taxon>
        <taxon>Ephydroidea</taxon>
        <taxon>Drosophilidae</taxon>
        <taxon>Drosophila</taxon>
        <taxon>Sophophora</taxon>
    </lineage>
</organism>
<keyword evidence="8 10" id="KW-0472">Membrane</keyword>
<dbReference type="HOGENOM" id="CLU_016244_2_0_1"/>
<evidence type="ECO:0000256" key="8">
    <source>
        <dbReference type="ARBA" id="ARBA00023136"/>
    </source>
</evidence>
<dbReference type="PANTHER" id="PTHR12369:SF11">
    <property type="entry name" value="HEXOSYLTRANSFERASE"/>
    <property type="match status" value="1"/>
</dbReference>
<comment type="subcellular location">
    <subcellularLocation>
        <location evidence="1 10">Golgi apparatus</location>
        <location evidence="1 10">Golgi stack membrane</location>
        <topology evidence="1 10">Single-pass type II membrane protein</topology>
    </subcellularLocation>
</comment>
<evidence type="ECO:0000313" key="11">
    <source>
        <dbReference type="EMBL" id="EDW82095.2"/>
    </source>
</evidence>
<dbReference type="EMBL" id="CH964239">
    <property type="protein sequence ID" value="EDW82095.2"/>
    <property type="molecule type" value="Genomic_DNA"/>
</dbReference>
<dbReference type="InterPro" id="IPR051227">
    <property type="entry name" value="CS_glycosyltransferase"/>
</dbReference>
<sequence>MMRQTRATFILSNQIGSPPHHFAAHSVVFFVYPTAAVINEPPQKRNRPVNMMLQHTMNKRKTLIIACFGIALGLCIGTVLKNYRALEIVKRCNLRPTNLKTPNEIIGLNDDDTIQNSQRNLVFVGVMTAKGFLEGRARAVYDTWGREVPGRIAFFSSEGSYSEDLPVVGLKNVDDRYPPQKKSFMMLYYMYEHYIDRFEWFIRADDDVYMEPDKLERFLRSIDSSKPQFIGQAGKGNSEEFGLLSLEFDENFCMGGPGVILSSETLRRVAPHIPTCLKNLYSTHEDVEVGRCVQKFAGIPCTWNYEMQYILRHNSSGRNAYTGKLKRKEIHNAITLHPIKQAPLMYRLHSYIQGLKAEELRQESLLLHRDIKRMSKYLEVPDESTYMLPSVSPDSDASGSSNKRHFEDHNILGISPELNKFIPSNTNDLLEWSFIARSLYSPTSANPKQKIDSAMREGLEDVITEVMENINNYSRQRGRVIEFRELLYGYHRLDALHGQDLILDLLLIYKKYRGKKMTVPVRRHLYVQRAFTGIFVKEMDEDFYNVTLQQSLFGNLLQNSISRLSSHFTIANALLPPTMDKIVFVLPISGRLATFQRFLRTYELICIEAKQHCDLLVVIFGSTTEDLNEHVNQLQELRSRHIYEQINSIQRSGEFSRGVALDIAARSSYIEHDDIILFIDVDMVFEVETLQRVRMHTRRGQQVYLPIVFSQYDPKRSAGRGGFNPSDINDENGYFRQFGFGICAIYKSDILDEDINGFDKDITGWGLEDVKFLEKIVRVGTRQRGFLTNTAEMPTADYNQEAEQWRRLTVFRAVDPTLVHIYHDISCDTQLDAPQYNMCLGTKANSLGSTRLMEQLFHNNPDNIDFIVEFNRRKFQQQQQQQQQAR</sequence>
<dbReference type="KEGG" id="dwi:6648363"/>
<dbReference type="Pfam" id="PF05679">
    <property type="entry name" value="CHGN"/>
    <property type="match status" value="1"/>
</dbReference>
<evidence type="ECO:0000256" key="2">
    <source>
        <dbReference type="ARBA" id="ARBA00009239"/>
    </source>
</evidence>
<dbReference type="STRING" id="7260.B4NEC6"/>
<dbReference type="SUPFAM" id="SSF53448">
    <property type="entry name" value="Nucleotide-diphospho-sugar transferases"/>
    <property type="match status" value="2"/>
</dbReference>
<evidence type="ECO:0000256" key="7">
    <source>
        <dbReference type="ARBA" id="ARBA00023034"/>
    </source>
</evidence>
<name>B4NEC6_DROWI</name>
<keyword evidence="5 10" id="KW-0735">Signal-anchor</keyword>
<dbReference type="FunCoup" id="B4NEC6">
    <property type="interactions" value="342"/>
</dbReference>
<dbReference type="Proteomes" id="UP000007798">
    <property type="component" value="Unassembled WGS sequence"/>
</dbReference>
<dbReference type="PANTHER" id="PTHR12369">
    <property type="entry name" value="CHONDROITIN SYNTHASE"/>
    <property type="match status" value="1"/>
</dbReference>
<proteinExistence type="inferred from homology"/>
<dbReference type="FunFam" id="3.90.550.50:FF:000004">
    <property type="entry name" value="Hexosyltransferase"/>
    <property type="match status" value="1"/>
</dbReference>
<dbReference type="InParanoid" id="B4NEC6"/>
<evidence type="ECO:0000256" key="4">
    <source>
        <dbReference type="ARBA" id="ARBA00022692"/>
    </source>
</evidence>
<keyword evidence="6 10" id="KW-1133">Transmembrane helix</keyword>
<keyword evidence="11" id="KW-0328">Glycosyltransferase</keyword>
<dbReference type="InterPro" id="IPR008428">
    <property type="entry name" value="Chond_GalNAc"/>
</dbReference>
<comment type="similarity">
    <text evidence="2 10">Belongs to the chondroitin N-acetylgalactosaminyltransferase family.</text>
</comment>
<keyword evidence="9" id="KW-0325">Glycoprotein</keyword>
<evidence type="ECO:0000256" key="5">
    <source>
        <dbReference type="ARBA" id="ARBA00022968"/>
    </source>
</evidence>
<dbReference type="Gene3D" id="3.90.550.50">
    <property type="match status" value="1"/>
</dbReference>
<evidence type="ECO:0000256" key="3">
    <source>
        <dbReference type="ARBA" id="ARBA00022679"/>
    </source>
</evidence>
<evidence type="ECO:0000256" key="10">
    <source>
        <dbReference type="RuleBase" id="RU364016"/>
    </source>
</evidence>
<dbReference type="GO" id="GO:0032580">
    <property type="term" value="C:Golgi cisterna membrane"/>
    <property type="evidence" value="ECO:0007669"/>
    <property type="project" value="UniProtKB-SubCell"/>
</dbReference>
<keyword evidence="7 10" id="KW-0333">Golgi apparatus</keyword>
<dbReference type="Gene3D" id="3.90.550.10">
    <property type="entry name" value="Spore Coat Polysaccharide Biosynthesis Protein SpsA, Chain A"/>
    <property type="match status" value="1"/>
</dbReference>
<feature type="transmembrane region" description="Helical" evidence="10">
    <location>
        <begin position="62"/>
        <end position="80"/>
    </location>
</feature>
<dbReference type="OrthoDB" id="431432at2759"/>
<evidence type="ECO:0000256" key="9">
    <source>
        <dbReference type="ARBA" id="ARBA00023180"/>
    </source>
</evidence>
<dbReference type="AlphaFoldDB" id="B4NEC6"/>
<keyword evidence="3 10" id="KW-0808">Transferase</keyword>
<dbReference type="GO" id="GO:0047238">
    <property type="term" value="F:glucuronosyl-N-acetylgalactosaminyl-proteoglycan 4-beta-N-acetylgalactosaminyltransferase activity"/>
    <property type="evidence" value="ECO:0007669"/>
    <property type="project" value="TreeGrafter"/>
</dbReference>